<dbReference type="Proteomes" id="UP000515146">
    <property type="component" value="Unplaced"/>
</dbReference>
<gene>
    <name evidence="6" type="primary">LOC113789609</name>
</gene>
<dbReference type="InterPro" id="IPR011993">
    <property type="entry name" value="PH-like_dom_sf"/>
</dbReference>
<evidence type="ECO:0000313" key="5">
    <source>
        <dbReference type="Proteomes" id="UP000515146"/>
    </source>
</evidence>
<reference evidence="6" key="1">
    <citation type="submission" date="2025-08" db="UniProtKB">
        <authorList>
            <consortium name="RefSeq"/>
        </authorList>
    </citation>
    <scope>IDENTIFICATION</scope>
    <source>
        <strain evidence="6">Airmid</strain>
    </source>
</reference>
<feature type="compositionally biased region" description="Polar residues" evidence="3">
    <location>
        <begin position="346"/>
        <end position="355"/>
    </location>
</feature>
<feature type="compositionally biased region" description="Pro residues" evidence="3">
    <location>
        <begin position="412"/>
        <end position="425"/>
    </location>
</feature>
<dbReference type="SMART" id="SM00462">
    <property type="entry name" value="PTB"/>
    <property type="match status" value="1"/>
</dbReference>
<dbReference type="OrthoDB" id="295078at2759"/>
<feature type="compositionally biased region" description="Low complexity" evidence="3">
    <location>
        <begin position="763"/>
        <end position="788"/>
    </location>
</feature>
<dbReference type="SUPFAM" id="SSF47923">
    <property type="entry name" value="Ypt/Rab-GAP domain of gyp1p"/>
    <property type="match status" value="2"/>
</dbReference>
<dbReference type="InterPro" id="IPR050302">
    <property type="entry name" value="Rab_GAP_TBC_domain"/>
</dbReference>
<feature type="compositionally biased region" description="Low complexity" evidence="3">
    <location>
        <begin position="356"/>
        <end position="374"/>
    </location>
</feature>
<organism evidence="5 6">
    <name type="scientific">Dermatophagoides pteronyssinus</name>
    <name type="common">European house dust mite</name>
    <dbReference type="NCBI Taxonomy" id="6956"/>
    <lineage>
        <taxon>Eukaryota</taxon>
        <taxon>Metazoa</taxon>
        <taxon>Ecdysozoa</taxon>
        <taxon>Arthropoda</taxon>
        <taxon>Chelicerata</taxon>
        <taxon>Arachnida</taxon>
        <taxon>Acari</taxon>
        <taxon>Acariformes</taxon>
        <taxon>Sarcoptiformes</taxon>
        <taxon>Astigmata</taxon>
        <taxon>Psoroptidia</taxon>
        <taxon>Analgoidea</taxon>
        <taxon>Pyroglyphidae</taxon>
        <taxon>Dermatophagoidinae</taxon>
        <taxon>Dermatophagoides</taxon>
    </lineage>
</organism>
<name>A0A6P6XQ73_DERPT</name>
<dbReference type="KEGG" id="dpte:113789609"/>
<protein>
    <submittedName>
        <fullName evidence="6">TBC1 domain family member 4-like</fullName>
    </submittedName>
</protein>
<feature type="domain" description="Rab-GAP TBC" evidence="4">
    <location>
        <begin position="1227"/>
        <end position="1425"/>
    </location>
</feature>
<feature type="region of interest" description="Disordered" evidence="3">
    <location>
        <begin position="344"/>
        <end position="380"/>
    </location>
</feature>
<feature type="region of interest" description="Disordered" evidence="3">
    <location>
        <begin position="760"/>
        <end position="788"/>
    </location>
</feature>
<dbReference type="PROSITE" id="PS50086">
    <property type="entry name" value="TBC_RABGAP"/>
    <property type="match status" value="1"/>
</dbReference>
<dbReference type="Pfam" id="PF00566">
    <property type="entry name" value="RabGAP-TBC"/>
    <property type="match status" value="1"/>
</dbReference>
<feature type="compositionally biased region" description="Low complexity" evidence="3">
    <location>
        <begin position="60"/>
        <end position="73"/>
    </location>
</feature>
<feature type="coiled-coil region" evidence="2">
    <location>
        <begin position="1582"/>
        <end position="1616"/>
    </location>
</feature>
<dbReference type="RefSeq" id="XP_027194968.1">
    <property type="nucleotide sequence ID" value="XM_027339167.1"/>
</dbReference>
<feature type="region of interest" description="Disordered" evidence="3">
    <location>
        <begin position="1181"/>
        <end position="1201"/>
    </location>
</feature>
<feature type="region of interest" description="Disordered" evidence="3">
    <location>
        <begin position="580"/>
        <end position="610"/>
    </location>
</feature>
<dbReference type="InterPro" id="IPR006020">
    <property type="entry name" value="PTB/PI_dom"/>
</dbReference>
<evidence type="ECO:0000256" key="3">
    <source>
        <dbReference type="SAM" id="MobiDB-lite"/>
    </source>
</evidence>
<evidence type="ECO:0000256" key="1">
    <source>
        <dbReference type="ARBA" id="ARBA00022468"/>
    </source>
</evidence>
<feature type="compositionally biased region" description="Polar residues" evidence="3">
    <location>
        <begin position="588"/>
        <end position="610"/>
    </location>
</feature>
<feature type="coiled-coil region" evidence="2">
    <location>
        <begin position="1491"/>
        <end position="1535"/>
    </location>
</feature>
<dbReference type="GO" id="GO:0005096">
    <property type="term" value="F:GTPase activator activity"/>
    <property type="evidence" value="ECO:0007669"/>
    <property type="project" value="UniProtKB-KW"/>
</dbReference>
<feature type="compositionally biased region" description="Polar residues" evidence="3">
    <location>
        <begin position="426"/>
        <end position="441"/>
    </location>
</feature>
<evidence type="ECO:0000256" key="2">
    <source>
        <dbReference type="SAM" id="Coils"/>
    </source>
</evidence>
<feature type="region of interest" description="Disordered" evidence="3">
    <location>
        <begin position="1083"/>
        <end position="1138"/>
    </location>
</feature>
<dbReference type="Gene3D" id="1.10.8.270">
    <property type="entry name" value="putative rabgap domain of human tbc1 domain family member 14 like domains"/>
    <property type="match status" value="1"/>
</dbReference>
<feature type="compositionally biased region" description="Polar residues" evidence="3">
    <location>
        <begin position="1119"/>
        <end position="1138"/>
    </location>
</feature>
<dbReference type="SUPFAM" id="SSF50729">
    <property type="entry name" value="PH domain-like"/>
    <property type="match status" value="1"/>
</dbReference>
<dbReference type="Gene3D" id="1.10.472.80">
    <property type="entry name" value="Ypt/Rab-GAP domain of gyp1p, domain 3"/>
    <property type="match status" value="1"/>
</dbReference>
<proteinExistence type="predicted"/>
<sequence>MKTKRLSGDFSSQMARTNVSNLLTQLGLTSSSPGSSTTSPSLSPSSSSGSMAASATTAKVPVGPSVSSPASSGHVTDKAQIIEMTDMAEYRRSVIASYNVRFIGSIALRRRHTYPMLNWILTDLLYQSKCVGMDLSACITNCLMKENDNERAEGFRRLKQQLNQDGNQINNGLLVRMDMIVATTSEGNSYMFQMCNPVDGQCLLRHKFSRIFLLGKYYRQPSLFYYVHKSDEDVVNAVPSIYLFQAANQVQQSEICMKFNELRCKLQSSIDSSTKGTKSANDSKDPNSTYNPLFDLNNQQLNINNNCFEVRHIGSVLITQKRSTPSMIDRAADKLHREILRDYPSDSDSTLASDRSTTTESTAATTTTTTTATSNKPTVITTTGCARRQYRKNRFLVQVIEESNESNEPGCQSPPPPPQPPPPSLSEPTESKSWQPDTNGAKQEPNKTMLFIIGTMDICLISTENHRQVYSKVFANISHCSQGSKHADHFGVIVREPYVPPQPSGLDFTSMSQQPTTATVCQKGSSTNQDTKTTATSTAENYVLHIFQCQSESISNDLLCSLRQSFNNAYRHQQATAARATANAAGSKDNSPSSAAGSQENLSAPSAQTLKTNTSTNNTQYCNNCPMNWFHQLCLDIYGLDDVKIFAMLLHRIRHGSSERRWREYHTVFEYLQLDRLEQRVDLLIIMLKARVERMQRYHEIRDGKCRMDLISLYEQIEQYDPVLRQYQQQKSTLSLNRLEGLRMMARSSISNTFDAFRKRNRQSQSNENLQNNSATSSPSSSMMNLNSPTLFGGGSLFASMLAPEQSTNTDHHHQASNSVARHESPVVNRNNNPQSFQRRNTVADCGRDDESEPTFDTHRNPLRKSGSIDEDDDNIIQKHSPPTAIGSRSSTPQRNQPLMDIYIKTSSGNAMSSAQFSSMEELRQNLNQLLDPKLLATETENEVNDESQDEDHDDPVFEDNQRRHSYHDQEGFQVPNDENTHAGVADASSTIQMRHRLFRRIRKSLNQYKSNADIENLINNRDDLLLNVPTTSVPVVLSSPSLHQLDSQPQQPLKDENNRSCKARQLWQFAIRKQLQLLKHENVRKQKQQAATNDVQSNHSQAKSHLQESNADEPQKPHPTTSVKVETNSNQQSVSNTGSCSLIDRVSQLYADIPAIETQSQLDMAILQWRKLIEMFENYCHNNPGQPQQQPQSSVTENERSIQTDAQNLHWWSHYERSIVDALRMGVPKEIRSTVWKFLAKYRRYRQHGQCDALSTPRTTRPSYRNLLKQLAIHQHAIFVDLGRTFPTVPYFAEPMGPGQLALYNLLKAYSLLDKEVEYCQGLSFVAGILLLHMNEDDAFDQLCYVLYECGLREQYKPSMDALQMQMYQLNRLLYDLNRPLYDHLDRMDISPTLYAAPSFLTVFASQLPIGFVARIFDLLMFYGMEAIFRVFYHLIDRIRDEILSTPIDDLERIMHLLRVVMLDLSADDMARFFERCLPVINSSSNPQSIYTMNSRLEQYRLEYQILQEEFVHLNKINKLAVEQKLQLKQKQQQQQQLKPTQKLQPKIDSHQRNSIETIAATTSITTAVEQPSALCSAKLIECLRDENRRLREQMERLQKQNLQLSRQVEELQLQVRRQSH</sequence>
<evidence type="ECO:0000313" key="6">
    <source>
        <dbReference type="RefSeq" id="XP_027194968.1"/>
    </source>
</evidence>
<dbReference type="InterPro" id="IPR035969">
    <property type="entry name" value="Rab-GAP_TBC_sf"/>
</dbReference>
<feature type="region of interest" description="Disordered" evidence="3">
    <location>
        <begin position="271"/>
        <end position="291"/>
    </location>
</feature>
<feature type="region of interest" description="Disordered" evidence="3">
    <location>
        <begin position="22"/>
        <end position="75"/>
    </location>
</feature>
<dbReference type="InParanoid" id="A0A6P6XQ73"/>
<dbReference type="OMA" id="NCPMNWF"/>
<dbReference type="SMART" id="SM00164">
    <property type="entry name" value="TBC"/>
    <property type="match status" value="1"/>
</dbReference>
<feature type="compositionally biased region" description="Low complexity" evidence="3">
    <location>
        <begin position="26"/>
        <end position="50"/>
    </location>
</feature>
<feature type="compositionally biased region" description="Polar residues" evidence="3">
    <location>
        <begin position="828"/>
        <end position="841"/>
    </location>
</feature>
<feature type="compositionally biased region" description="Polar residues" evidence="3">
    <location>
        <begin position="887"/>
        <end position="897"/>
    </location>
</feature>
<feature type="region of interest" description="Disordered" evidence="3">
    <location>
        <begin position="805"/>
        <end position="897"/>
    </location>
</feature>
<feature type="region of interest" description="Disordered" evidence="3">
    <location>
        <begin position="1040"/>
        <end position="1059"/>
    </location>
</feature>
<feature type="compositionally biased region" description="Acidic residues" evidence="3">
    <location>
        <begin position="940"/>
        <end position="958"/>
    </location>
</feature>
<keyword evidence="5" id="KW-1185">Reference proteome</keyword>
<evidence type="ECO:0000259" key="4">
    <source>
        <dbReference type="PROSITE" id="PS50086"/>
    </source>
</evidence>
<dbReference type="PANTHER" id="PTHR47219">
    <property type="entry name" value="RAB GTPASE-ACTIVATING PROTEIN 1-LIKE"/>
    <property type="match status" value="1"/>
</dbReference>
<dbReference type="PANTHER" id="PTHR47219:SF16">
    <property type="entry name" value="GTPASE ACTIVATING PROTEIN"/>
    <property type="match status" value="1"/>
</dbReference>
<keyword evidence="1" id="KW-0343">GTPase activation</keyword>
<keyword evidence="2" id="KW-0175">Coiled coil</keyword>
<dbReference type="InterPro" id="IPR000195">
    <property type="entry name" value="Rab-GAP-TBC_dom"/>
</dbReference>
<accession>A0A6P6XQ73</accession>
<feature type="compositionally biased region" description="Polar residues" evidence="3">
    <location>
        <begin position="1089"/>
        <end position="1110"/>
    </location>
</feature>
<dbReference type="FunFam" id="1.10.8.270:FF:000001">
    <property type="entry name" value="TBC1 domain family member 1"/>
    <property type="match status" value="1"/>
</dbReference>
<feature type="region of interest" description="Disordered" evidence="3">
    <location>
        <begin position="402"/>
        <end position="445"/>
    </location>
</feature>
<feature type="region of interest" description="Disordered" evidence="3">
    <location>
        <begin position="940"/>
        <end position="960"/>
    </location>
</feature>
<dbReference type="Gene3D" id="2.30.29.30">
    <property type="entry name" value="Pleckstrin-homology domain (PH domain)/Phosphotyrosine-binding domain (PTB)"/>
    <property type="match status" value="1"/>
</dbReference>